<dbReference type="UCSC" id="Y43F8B.18">
    <property type="organism name" value="c. elegans"/>
</dbReference>
<dbReference type="AlphaFoldDB" id="A8XK66"/>
<proteinExistence type="predicted"/>
<dbReference type="Bgee" id="WBGene00050911">
    <property type="expression patterns" value="Expressed in embryo and 3 other cell types or tissues"/>
</dbReference>
<dbReference type="eggNOG" id="ENOG502TJP6">
    <property type="taxonomic scope" value="Eukaryota"/>
</dbReference>
<feature type="signal peptide" evidence="1">
    <location>
        <begin position="1"/>
        <end position="19"/>
    </location>
</feature>
<dbReference type="Proteomes" id="UP000001940">
    <property type="component" value="Chromosome V"/>
</dbReference>
<dbReference type="FunCoup" id="A8XK66">
    <property type="interactions" value="230"/>
</dbReference>
<accession>A8XK66</accession>
<dbReference type="HOGENOM" id="CLU_1181155_0_0_1"/>
<gene>
    <name evidence="2" type="ORF">CELE_Y43F8B.18</name>
    <name evidence="2 4" type="ORF">Y43F8B.18</name>
</gene>
<evidence type="ECO:0000313" key="2">
    <source>
        <dbReference type="EMBL" id="CAP16294.1"/>
    </source>
</evidence>
<evidence type="ECO:0000256" key="1">
    <source>
        <dbReference type="SAM" id="SignalP"/>
    </source>
</evidence>
<organism evidence="2 3">
    <name type="scientific">Caenorhabditis elegans</name>
    <dbReference type="NCBI Taxonomy" id="6239"/>
    <lineage>
        <taxon>Eukaryota</taxon>
        <taxon>Metazoa</taxon>
        <taxon>Ecdysozoa</taxon>
        <taxon>Nematoda</taxon>
        <taxon>Chromadorea</taxon>
        <taxon>Rhabditida</taxon>
        <taxon>Rhabditina</taxon>
        <taxon>Rhabditomorpha</taxon>
        <taxon>Rhabditoidea</taxon>
        <taxon>Rhabditidae</taxon>
        <taxon>Peloderinae</taxon>
        <taxon>Caenorhabditis</taxon>
    </lineage>
</organism>
<protein>
    <submittedName>
        <fullName evidence="2">Glycoprotein</fullName>
    </submittedName>
</protein>
<dbReference type="AGR" id="WB:WBGene00050911"/>
<dbReference type="EMBL" id="BX284605">
    <property type="protein sequence ID" value="CAP16294.1"/>
    <property type="molecule type" value="Genomic_DNA"/>
</dbReference>
<dbReference type="OMA" id="LPCEENS"/>
<name>A8XK66_CAEEL</name>
<keyword evidence="1" id="KW-0732">Signal</keyword>
<sequence>MNLRLCLSLPSLLSSLVSGIVIYTRTNPPRIYDFRNIPLETNRYFNFVGYSRDGRSIVRSFSNFGSTIIDDTWQTYLTHPECVFDIIGIDDMLAHCKNRLYRMKNRVNQLLNTRVEAFTFDHVQNQLYTYNGGTIYRLQDFNFTVKMWSAPHVRDFNIVDGLLTVLHTNGSVLHNGTILARLDPSQYQRLPIYAAPSFKPWTDDSLNGLINFMLGSLTILLIEHCSRKATYSYKKRRVKRQNHIPV</sequence>
<feature type="chain" id="PRO_5002733357" evidence="1">
    <location>
        <begin position="20"/>
        <end position="246"/>
    </location>
</feature>
<keyword evidence="3" id="KW-1185">Reference proteome</keyword>
<reference evidence="2 3" key="1">
    <citation type="journal article" date="1998" name="Science">
        <title>Genome sequence of the nematode C. elegans: a platform for investigating biology.</title>
        <authorList>
            <consortium name="The C. elegans sequencing consortium"/>
            <person name="Sulson J.E."/>
            <person name="Waterston R."/>
        </authorList>
    </citation>
    <scope>NUCLEOTIDE SEQUENCE [LARGE SCALE GENOMIC DNA]</scope>
    <source>
        <strain evidence="2 3">Bristol N2</strain>
    </source>
</reference>
<dbReference type="OrthoDB" id="5976864at2759"/>
<dbReference type="PaxDb" id="6239-Y43F8B.18"/>
<dbReference type="WormBase" id="Y43F8B.18">
    <property type="protein sequence ID" value="CE41722"/>
    <property type="gene ID" value="WBGene00050911"/>
</dbReference>
<evidence type="ECO:0000313" key="3">
    <source>
        <dbReference type="Proteomes" id="UP000001940"/>
    </source>
</evidence>
<dbReference type="InParanoid" id="A8XK66"/>
<evidence type="ECO:0000313" key="4">
    <source>
        <dbReference type="WormBase" id="Y43F8B.18"/>
    </source>
</evidence>